<sequence length="88" mass="9474">MRGLLILAVIILVMALVGWITFQNNDRQPAVILNTDKIEADTREIVHEGQEAATKAGQAVQAAVDEVRSDRRPDAPADEAKPATSAPN</sequence>
<dbReference type="AlphaFoldDB" id="A0A1I3PFR8"/>
<evidence type="ECO:0000313" key="2">
    <source>
        <dbReference type="EMBL" id="SFJ20395.1"/>
    </source>
</evidence>
<keyword evidence="3" id="KW-1185">Reference proteome</keyword>
<dbReference type="RefSeq" id="WP_092054134.1">
    <property type="nucleotide sequence ID" value="NZ_FOQD01000016.1"/>
</dbReference>
<feature type="compositionally biased region" description="Basic and acidic residues" evidence="1">
    <location>
        <begin position="65"/>
        <end position="81"/>
    </location>
</feature>
<reference evidence="3" key="1">
    <citation type="submission" date="2016-10" db="EMBL/GenBank/DDBJ databases">
        <authorList>
            <person name="Varghese N."/>
            <person name="Submissions S."/>
        </authorList>
    </citation>
    <scope>NUCLEOTIDE SEQUENCE [LARGE SCALE GENOMIC DNA]</scope>
    <source>
        <strain evidence="3">DSM 26348</strain>
    </source>
</reference>
<name>A0A1I3PFR8_9PLAN</name>
<dbReference type="EMBL" id="FOQD01000016">
    <property type="protein sequence ID" value="SFJ20395.1"/>
    <property type="molecule type" value="Genomic_DNA"/>
</dbReference>
<feature type="region of interest" description="Disordered" evidence="1">
    <location>
        <begin position="49"/>
        <end position="88"/>
    </location>
</feature>
<protein>
    <submittedName>
        <fullName evidence="2">Uncharacterized protein</fullName>
    </submittedName>
</protein>
<proteinExistence type="predicted"/>
<dbReference type="Proteomes" id="UP000199518">
    <property type="component" value="Unassembled WGS sequence"/>
</dbReference>
<evidence type="ECO:0000313" key="3">
    <source>
        <dbReference type="Proteomes" id="UP000199518"/>
    </source>
</evidence>
<feature type="compositionally biased region" description="Low complexity" evidence="1">
    <location>
        <begin position="52"/>
        <end position="64"/>
    </location>
</feature>
<evidence type="ECO:0000256" key="1">
    <source>
        <dbReference type="SAM" id="MobiDB-lite"/>
    </source>
</evidence>
<dbReference type="STRING" id="1576369.SAMN05421753_116142"/>
<accession>A0A1I3PFR8</accession>
<organism evidence="2 3">
    <name type="scientific">Planctomicrobium piriforme</name>
    <dbReference type="NCBI Taxonomy" id="1576369"/>
    <lineage>
        <taxon>Bacteria</taxon>
        <taxon>Pseudomonadati</taxon>
        <taxon>Planctomycetota</taxon>
        <taxon>Planctomycetia</taxon>
        <taxon>Planctomycetales</taxon>
        <taxon>Planctomycetaceae</taxon>
        <taxon>Planctomicrobium</taxon>
    </lineage>
</organism>
<gene>
    <name evidence="2" type="ORF">SAMN05421753_116142</name>
</gene>